<dbReference type="EMBL" id="JAHYIQ010000035">
    <property type="protein sequence ID" value="KAK1119654.1"/>
    <property type="molecule type" value="Genomic_DNA"/>
</dbReference>
<evidence type="ECO:0000313" key="1">
    <source>
        <dbReference type="EMBL" id="KAK1119654.1"/>
    </source>
</evidence>
<proteinExistence type="predicted"/>
<reference evidence="1" key="1">
    <citation type="submission" date="2021-10" db="EMBL/GenBank/DDBJ databases">
        <title>Melipona bicolor Genome sequencing and assembly.</title>
        <authorList>
            <person name="Araujo N.S."/>
            <person name="Arias M.C."/>
        </authorList>
    </citation>
    <scope>NUCLEOTIDE SEQUENCE</scope>
    <source>
        <strain evidence="1">USP_2M_L1-L4_2017</strain>
        <tissue evidence="1">Whole body</tissue>
    </source>
</reference>
<organism evidence="1 2">
    <name type="scientific">Melipona bicolor</name>
    <dbReference type="NCBI Taxonomy" id="60889"/>
    <lineage>
        <taxon>Eukaryota</taxon>
        <taxon>Metazoa</taxon>
        <taxon>Ecdysozoa</taxon>
        <taxon>Arthropoda</taxon>
        <taxon>Hexapoda</taxon>
        <taxon>Insecta</taxon>
        <taxon>Pterygota</taxon>
        <taxon>Neoptera</taxon>
        <taxon>Endopterygota</taxon>
        <taxon>Hymenoptera</taxon>
        <taxon>Apocrita</taxon>
        <taxon>Aculeata</taxon>
        <taxon>Apoidea</taxon>
        <taxon>Anthophila</taxon>
        <taxon>Apidae</taxon>
        <taxon>Melipona</taxon>
    </lineage>
</organism>
<evidence type="ECO:0000313" key="2">
    <source>
        <dbReference type="Proteomes" id="UP001177670"/>
    </source>
</evidence>
<dbReference type="AlphaFoldDB" id="A0AA40FJF1"/>
<name>A0AA40FJF1_9HYME</name>
<protein>
    <submittedName>
        <fullName evidence="1">Uncharacterized protein</fullName>
    </submittedName>
</protein>
<gene>
    <name evidence="1" type="ORF">K0M31_013073</name>
</gene>
<keyword evidence="2" id="KW-1185">Reference proteome</keyword>
<accession>A0AA40FJF1</accession>
<comment type="caution">
    <text evidence="1">The sequence shown here is derived from an EMBL/GenBank/DDBJ whole genome shotgun (WGS) entry which is preliminary data.</text>
</comment>
<dbReference type="Proteomes" id="UP001177670">
    <property type="component" value="Unassembled WGS sequence"/>
</dbReference>
<sequence>MLLYSPYTCGWQKGKGERYATDRYACTWRKERILTEKRRRESLMSATGEGYSFAAASSDSYLLNQRGLADCYGGYEILARGRGSFPELPRSTGLAKSWLPYTPGVYRDSGSQLDVPML</sequence>